<dbReference type="EMBL" id="HAEI01001061">
    <property type="protein sequence ID" value="SBR74514.1"/>
    <property type="molecule type" value="Transcribed_RNA"/>
</dbReference>
<sequence length="95" mass="11018">MSRYRILHLHDGVVTENPSQSGFDCIVSPALAEVYQRYLDIEFENIPDDAAFHPTCYRRFIDKGRVEQAGKRIACEEETTSENRNTEKKKLSLRI</sequence>
<accession>A0A1A8P0A8</accession>
<gene>
    <name evidence="1" type="primary">Sp-Hypp_3088</name>
</gene>
<protein>
    <submittedName>
        <fullName evidence="1">Uncharacterized protein</fullName>
    </submittedName>
</protein>
<feature type="non-terminal residue" evidence="1">
    <location>
        <position position="95"/>
    </location>
</feature>
<dbReference type="AlphaFoldDB" id="A0A1A8P0A8"/>
<proteinExistence type="predicted"/>
<reference evidence="1" key="1">
    <citation type="submission" date="2016-05" db="EMBL/GenBank/DDBJ databases">
        <authorList>
            <person name="Lavstsen T."/>
            <person name="Jespersen J.S."/>
        </authorList>
    </citation>
    <scope>NUCLEOTIDE SEQUENCE</scope>
    <source>
        <tissue evidence="1">Brain</tissue>
    </source>
</reference>
<reference evidence="1" key="2">
    <citation type="submission" date="2016-06" db="EMBL/GenBank/DDBJ databases">
        <title>The genome of a short-lived fish provides insights into sex chromosome evolution and the genetic control of aging.</title>
        <authorList>
            <person name="Reichwald K."/>
            <person name="Felder M."/>
            <person name="Petzold A."/>
            <person name="Koch P."/>
            <person name="Groth M."/>
            <person name="Platzer M."/>
        </authorList>
    </citation>
    <scope>NUCLEOTIDE SEQUENCE</scope>
    <source>
        <tissue evidence="1">Brain</tissue>
    </source>
</reference>
<organism evidence="1">
    <name type="scientific">Nothobranchius rachovii</name>
    <name type="common">bluefin notho</name>
    <dbReference type="NCBI Taxonomy" id="451742"/>
    <lineage>
        <taxon>Eukaryota</taxon>
        <taxon>Metazoa</taxon>
        <taxon>Chordata</taxon>
        <taxon>Craniata</taxon>
        <taxon>Vertebrata</taxon>
        <taxon>Euteleostomi</taxon>
        <taxon>Actinopterygii</taxon>
        <taxon>Neopterygii</taxon>
        <taxon>Teleostei</taxon>
        <taxon>Neoteleostei</taxon>
        <taxon>Acanthomorphata</taxon>
        <taxon>Ovalentaria</taxon>
        <taxon>Atherinomorphae</taxon>
        <taxon>Cyprinodontiformes</taxon>
        <taxon>Nothobranchiidae</taxon>
        <taxon>Nothobranchius</taxon>
    </lineage>
</organism>
<evidence type="ECO:0000313" key="1">
    <source>
        <dbReference type="EMBL" id="SBR74514.1"/>
    </source>
</evidence>
<name>A0A1A8P0A8_9TELE</name>